<accession>A0A5S9NTP5</accession>
<name>A0A5S9NTP5_9GAMM</name>
<proteinExistence type="predicted"/>
<organism evidence="1 3">
    <name type="scientific">BD1-7 clade bacterium</name>
    <dbReference type="NCBI Taxonomy" id="2029982"/>
    <lineage>
        <taxon>Bacteria</taxon>
        <taxon>Pseudomonadati</taxon>
        <taxon>Pseudomonadota</taxon>
        <taxon>Gammaproteobacteria</taxon>
        <taxon>Cellvibrionales</taxon>
        <taxon>Spongiibacteraceae</taxon>
        <taxon>BD1-7 clade</taxon>
    </lineage>
</organism>
<evidence type="ECO:0000313" key="2">
    <source>
        <dbReference type="EMBL" id="CAA0109334.1"/>
    </source>
</evidence>
<dbReference type="AlphaFoldDB" id="A0A5S9NTP5"/>
<dbReference type="EMBL" id="CACSIO010000012">
    <property type="protein sequence ID" value="CAA0109334.1"/>
    <property type="molecule type" value="Genomic_DNA"/>
</dbReference>
<dbReference type="OrthoDB" id="5771152at2"/>
<protein>
    <submittedName>
        <fullName evidence="1">Uncharacterized protein</fullName>
    </submittedName>
</protein>
<reference evidence="1 3" key="1">
    <citation type="submission" date="2019-11" db="EMBL/GenBank/DDBJ databases">
        <authorList>
            <person name="Holert J."/>
        </authorList>
    </citation>
    <scope>NUCLEOTIDE SEQUENCE [LARGE SCALE GENOMIC DNA]</scope>
    <source>
        <strain evidence="1">SB11_3</strain>
    </source>
</reference>
<dbReference type="Proteomes" id="UP000441399">
    <property type="component" value="Unassembled WGS sequence"/>
</dbReference>
<sequence>MILKGHDMQGRYMQGYRQAGHRILRSLSAATLLGAAALSAQVSAENWLCSHTNTNDQRTINIIYHNPPSHVPCEVVYTKAGTTTTLWRANNQSGYCENKAAAFVAKQKGWGWQCQERSSTPPAQ</sequence>
<dbReference type="EMBL" id="CACSIO010000003">
    <property type="protein sequence ID" value="CAA0094039.1"/>
    <property type="molecule type" value="Genomic_DNA"/>
</dbReference>
<evidence type="ECO:0000313" key="3">
    <source>
        <dbReference type="Proteomes" id="UP000441399"/>
    </source>
</evidence>
<evidence type="ECO:0000313" key="1">
    <source>
        <dbReference type="EMBL" id="CAA0094039.1"/>
    </source>
</evidence>
<keyword evidence="3" id="KW-1185">Reference proteome</keyword>
<gene>
    <name evidence="2" type="ORF">OPDIPICF_01459</name>
    <name evidence="1" type="ORF">OPDIPICF_03928</name>
</gene>